<comment type="caution">
    <text evidence="10">The sequence shown here is derived from an EMBL/GenBank/DDBJ whole genome shotgun (WGS) entry which is preliminary data.</text>
</comment>
<evidence type="ECO:0000256" key="4">
    <source>
        <dbReference type="ARBA" id="ARBA00023157"/>
    </source>
</evidence>
<dbReference type="InterPro" id="IPR050504">
    <property type="entry name" value="IgSF_BTN/MOG"/>
</dbReference>
<dbReference type="PROSITE" id="PS50835">
    <property type="entry name" value="IG_LIKE"/>
    <property type="match status" value="3"/>
</dbReference>
<feature type="chain" id="PRO_5042195802" evidence="8">
    <location>
        <begin position="32"/>
        <end position="645"/>
    </location>
</feature>
<keyword evidence="4" id="KW-1015">Disulfide bond</keyword>
<dbReference type="GO" id="GO:0050863">
    <property type="term" value="P:regulation of T cell activation"/>
    <property type="evidence" value="ECO:0007669"/>
    <property type="project" value="UniProtKB-ARBA"/>
</dbReference>
<dbReference type="EMBL" id="JASDAP010000016">
    <property type="protein sequence ID" value="KAK1890254.1"/>
    <property type="molecule type" value="Genomic_DNA"/>
</dbReference>
<dbReference type="FunFam" id="2.60.40.10:FF:000142">
    <property type="entry name" value="V-set domain-containing T-cell activation inhibitor 1"/>
    <property type="match status" value="2"/>
</dbReference>
<evidence type="ECO:0000256" key="6">
    <source>
        <dbReference type="ARBA" id="ARBA00023319"/>
    </source>
</evidence>
<dbReference type="Proteomes" id="UP001228049">
    <property type="component" value="Unassembled WGS sequence"/>
</dbReference>
<dbReference type="SUPFAM" id="SSF48726">
    <property type="entry name" value="Immunoglobulin"/>
    <property type="match status" value="3"/>
</dbReference>
<feature type="signal peptide" evidence="8">
    <location>
        <begin position="1"/>
        <end position="31"/>
    </location>
</feature>
<keyword evidence="6" id="KW-0393">Immunoglobulin domain</keyword>
<feature type="domain" description="Ig-like" evidence="9">
    <location>
        <begin position="235"/>
        <end position="315"/>
    </location>
</feature>
<dbReference type="InterPro" id="IPR053896">
    <property type="entry name" value="BTN3A2-like_Ig-C"/>
</dbReference>
<dbReference type="SMART" id="SM00406">
    <property type="entry name" value="IGv"/>
    <property type="match status" value="2"/>
</dbReference>
<dbReference type="InterPro" id="IPR013783">
    <property type="entry name" value="Ig-like_fold"/>
</dbReference>
<evidence type="ECO:0000256" key="5">
    <source>
        <dbReference type="ARBA" id="ARBA00023180"/>
    </source>
</evidence>
<feature type="domain" description="Ig-like" evidence="9">
    <location>
        <begin position="97"/>
        <end position="217"/>
    </location>
</feature>
<dbReference type="AlphaFoldDB" id="A0AAD9F630"/>
<feature type="region of interest" description="Disordered" evidence="7">
    <location>
        <begin position="419"/>
        <end position="452"/>
    </location>
</feature>
<name>A0AAD9F630_DISEL</name>
<evidence type="ECO:0000256" key="2">
    <source>
        <dbReference type="ARBA" id="ARBA00022729"/>
    </source>
</evidence>
<reference evidence="10" key="1">
    <citation type="submission" date="2023-04" db="EMBL/GenBank/DDBJ databases">
        <title>Chromosome-level genome of Chaenocephalus aceratus.</title>
        <authorList>
            <person name="Park H."/>
        </authorList>
    </citation>
    <scope>NUCLEOTIDE SEQUENCE</scope>
    <source>
        <strain evidence="10">DE</strain>
        <tissue evidence="10">Muscle</tissue>
    </source>
</reference>
<keyword evidence="3" id="KW-0472">Membrane</keyword>
<evidence type="ECO:0000256" key="3">
    <source>
        <dbReference type="ARBA" id="ARBA00023136"/>
    </source>
</evidence>
<feature type="compositionally biased region" description="Polar residues" evidence="7">
    <location>
        <begin position="529"/>
        <end position="546"/>
    </location>
</feature>
<dbReference type="GO" id="GO:0050852">
    <property type="term" value="P:T cell receptor signaling pathway"/>
    <property type="evidence" value="ECO:0007669"/>
    <property type="project" value="TreeGrafter"/>
</dbReference>
<accession>A0AAD9F630</accession>
<dbReference type="GO" id="GO:1903037">
    <property type="term" value="P:regulation of leukocyte cell-cell adhesion"/>
    <property type="evidence" value="ECO:0007669"/>
    <property type="project" value="UniProtKB-ARBA"/>
</dbReference>
<dbReference type="PANTHER" id="PTHR24100">
    <property type="entry name" value="BUTYROPHILIN"/>
    <property type="match status" value="1"/>
</dbReference>
<sequence length="645" mass="71964">MITLVDFLTVLREKMIFFLLLLLFLPPCVSGTFVVNVTQTSYQAEENQNITLEWTFSTRTDTNFRSISIYCEMYTESRPYVLFHLQSVWLPRGKADPRVSGEALGDIVSLKIQAFAGETVILPCNFSVKVDAVIPSVEWSKEHLYPTIAFLYRHGFETFEEKNQTFQYRTNLFLKELKRGNASLRLSNVQLSDAGTYKCKTIEKGKLPLEVGSIELSVGEALEGIVSLKIQAIAGETVILPCTVSVKGNIPSVEWSKEHLYPTIAFLYRDGFETFEEKNQTFQYRTNLFLKELKRGNASLRLSNVQLSDAGTYKCKTMITGRPREVGSIELFVGAVSEPKLSVVSAEDGKVTLQCEADCWLPKPEITFIDAHGNIISDENTKTPIVFKSNCFNITGSVTVQAGNRVTCRVHQDDINQTRDTEIYTPVGDKNSFSRKQHTEAPQTEEDDNGKKLTDELQRKICDLQYKLNGKEEIIRSLNEKPDDFRSKQSPVVFHGQPTIVNIPSKSSPDVSKPLKTQSKFPHDDNPTPAASTNNNHQSSVSLPQNKDSKPDVPTHIPAFPPIQRGKHSLSSPALLTKNDEVSPSSPSASSSSQVQRSMSMSVSGSRSNGAKAQRRNTSSYPLLSVNRFSPLANLPEDDSMPLIE</sequence>
<dbReference type="Pfam" id="PF22705">
    <property type="entry name" value="C2-set_3"/>
    <property type="match status" value="1"/>
</dbReference>
<dbReference type="SMART" id="SM00409">
    <property type="entry name" value="IG"/>
    <property type="match status" value="2"/>
</dbReference>
<keyword evidence="11" id="KW-1185">Reference proteome</keyword>
<feature type="region of interest" description="Disordered" evidence="7">
    <location>
        <begin position="480"/>
        <end position="645"/>
    </location>
</feature>
<dbReference type="GO" id="GO:0001817">
    <property type="term" value="P:regulation of cytokine production"/>
    <property type="evidence" value="ECO:0007669"/>
    <property type="project" value="TreeGrafter"/>
</dbReference>
<dbReference type="SMART" id="SM00408">
    <property type="entry name" value="IGc2"/>
    <property type="match status" value="2"/>
</dbReference>
<dbReference type="Gene3D" id="2.60.40.10">
    <property type="entry name" value="Immunoglobulins"/>
    <property type="match status" value="3"/>
</dbReference>
<keyword evidence="2 8" id="KW-0732">Signal</keyword>
<dbReference type="PANTHER" id="PTHR24100:SF151">
    <property type="entry name" value="ICOS LIGAND"/>
    <property type="match status" value="1"/>
</dbReference>
<organism evidence="10 11">
    <name type="scientific">Dissostichus eleginoides</name>
    <name type="common">Patagonian toothfish</name>
    <name type="synonym">Dissostichus amissus</name>
    <dbReference type="NCBI Taxonomy" id="100907"/>
    <lineage>
        <taxon>Eukaryota</taxon>
        <taxon>Metazoa</taxon>
        <taxon>Chordata</taxon>
        <taxon>Craniata</taxon>
        <taxon>Vertebrata</taxon>
        <taxon>Euteleostomi</taxon>
        <taxon>Actinopterygii</taxon>
        <taxon>Neopterygii</taxon>
        <taxon>Teleostei</taxon>
        <taxon>Neoteleostei</taxon>
        <taxon>Acanthomorphata</taxon>
        <taxon>Eupercaria</taxon>
        <taxon>Perciformes</taxon>
        <taxon>Notothenioidei</taxon>
        <taxon>Nototheniidae</taxon>
        <taxon>Dissostichus</taxon>
    </lineage>
</organism>
<dbReference type="GO" id="GO:0009897">
    <property type="term" value="C:external side of plasma membrane"/>
    <property type="evidence" value="ECO:0007669"/>
    <property type="project" value="TreeGrafter"/>
</dbReference>
<dbReference type="InterPro" id="IPR013106">
    <property type="entry name" value="Ig_V-set"/>
</dbReference>
<feature type="compositionally biased region" description="Polar residues" evidence="7">
    <location>
        <begin position="499"/>
        <end position="520"/>
    </location>
</feature>
<dbReference type="InterPro" id="IPR003598">
    <property type="entry name" value="Ig_sub2"/>
</dbReference>
<dbReference type="InterPro" id="IPR007110">
    <property type="entry name" value="Ig-like_dom"/>
</dbReference>
<feature type="domain" description="Ig-like" evidence="9">
    <location>
        <begin position="339"/>
        <end position="424"/>
    </location>
</feature>
<dbReference type="Pfam" id="PF07686">
    <property type="entry name" value="V-set"/>
    <property type="match status" value="2"/>
</dbReference>
<proteinExistence type="predicted"/>
<comment type="subcellular location">
    <subcellularLocation>
        <location evidence="1">Membrane</location>
    </subcellularLocation>
</comment>
<feature type="compositionally biased region" description="Acidic residues" evidence="7">
    <location>
        <begin position="636"/>
        <end position="645"/>
    </location>
</feature>
<feature type="compositionally biased region" description="Low complexity" evidence="7">
    <location>
        <begin position="583"/>
        <end position="611"/>
    </location>
</feature>
<evidence type="ECO:0000259" key="9">
    <source>
        <dbReference type="PROSITE" id="PS50835"/>
    </source>
</evidence>
<evidence type="ECO:0000313" key="11">
    <source>
        <dbReference type="Proteomes" id="UP001228049"/>
    </source>
</evidence>
<evidence type="ECO:0000256" key="1">
    <source>
        <dbReference type="ARBA" id="ARBA00004370"/>
    </source>
</evidence>
<gene>
    <name evidence="10" type="ORF">KUDE01_014925</name>
</gene>
<evidence type="ECO:0000256" key="8">
    <source>
        <dbReference type="SAM" id="SignalP"/>
    </source>
</evidence>
<evidence type="ECO:0000313" key="10">
    <source>
        <dbReference type="EMBL" id="KAK1890254.1"/>
    </source>
</evidence>
<keyword evidence="5" id="KW-0325">Glycoprotein</keyword>
<dbReference type="GO" id="GO:0005102">
    <property type="term" value="F:signaling receptor binding"/>
    <property type="evidence" value="ECO:0007669"/>
    <property type="project" value="TreeGrafter"/>
</dbReference>
<evidence type="ECO:0000256" key="7">
    <source>
        <dbReference type="SAM" id="MobiDB-lite"/>
    </source>
</evidence>
<dbReference type="InterPro" id="IPR003599">
    <property type="entry name" value="Ig_sub"/>
</dbReference>
<dbReference type="InterPro" id="IPR036179">
    <property type="entry name" value="Ig-like_dom_sf"/>
</dbReference>
<protein>
    <submittedName>
        <fullName evidence="10">V-set domain containing T-cell activation inhibitor 1</fullName>
    </submittedName>
</protein>